<dbReference type="PROSITE" id="PS00022">
    <property type="entry name" value="EGF_1"/>
    <property type="match status" value="1"/>
</dbReference>
<evidence type="ECO:0000256" key="16">
    <source>
        <dbReference type="ARBA" id="ARBA00039399"/>
    </source>
</evidence>
<protein>
    <recommendedName>
        <fullName evidence="16">Aggrecan core protein</fullName>
    </recommendedName>
    <alternativeName>
        <fullName evidence="17">Cartilage-specific proteoglycan core protein</fullName>
    </alternativeName>
</protein>
<dbReference type="Gene3D" id="2.60.40.10">
    <property type="entry name" value="Immunoglobulins"/>
    <property type="match status" value="1"/>
</dbReference>
<dbReference type="InterPro" id="IPR001304">
    <property type="entry name" value="C-type_lectin-like"/>
</dbReference>
<keyword evidence="14" id="KW-0325">Glycoprotein</keyword>
<dbReference type="Pfam" id="PF00193">
    <property type="entry name" value="Xlink"/>
    <property type="match status" value="4"/>
</dbReference>
<reference evidence="28" key="2">
    <citation type="submission" date="2025-09" db="UniProtKB">
        <authorList>
            <consortium name="Ensembl"/>
        </authorList>
    </citation>
    <scope>IDENTIFICATION</scope>
</reference>
<dbReference type="SMART" id="SM00179">
    <property type="entry name" value="EGF_CA"/>
    <property type="match status" value="1"/>
</dbReference>
<evidence type="ECO:0000256" key="20">
    <source>
        <dbReference type="PROSITE-ProRule" id="PRU00323"/>
    </source>
</evidence>
<dbReference type="CDD" id="cd00054">
    <property type="entry name" value="EGF_CA"/>
    <property type="match status" value="1"/>
</dbReference>
<dbReference type="InterPro" id="IPR018097">
    <property type="entry name" value="EGF_Ca-bd_CS"/>
</dbReference>
<dbReference type="InterPro" id="IPR007110">
    <property type="entry name" value="Ig-like_dom"/>
</dbReference>
<dbReference type="PRINTS" id="PR01265">
    <property type="entry name" value="LINKMODULE"/>
</dbReference>
<comment type="similarity">
    <text evidence="2">Belongs to the aggrecan/versican proteoglycan family.</text>
</comment>
<dbReference type="FunFam" id="2.10.25.10:FF:000006">
    <property type="entry name" value="Versican core protein-like isoform 1"/>
    <property type="match status" value="1"/>
</dbReference>
<feature type="domain" description="Link" evidence="27">
    <location>
        <begin position="254"/>
        <end position="350"/>
    </location>
</feature>
<accession>A0A8C3HXZ8</accession>
<dbReference type="GO" id="GO:0005615">
    <property type="term" value="C:extracellular space"/>
    <property type="evidence" value="ECO:0007669"/>
    <property type="project" value="TreeGrafter"/>
</dbReference>
<dbReference type="GO" id="GO:0005509">
    <property type="term" value="F:calcium ion binding"/>
    <property type="evidence" value="ECO:0007669"/>
    <property type="project" value="InterPro"/>
</dbReference>
<feature type="domain" description="Sushi" evidence="26">
    <location>
        <begin position="1658"/>
        <end position="1718"/>
    </location>
</feature>
<dbReference type="InterPro" id="IPR013106">
    <property type="entry name" value="Ig_V-set"/>
</dbReference>
<dbReference type="InterPro" id="IPR001881">
    <property type="entry name" value="EGF-like_Ca-bd_dom"/>
</dbReference>
<dbReference type="InterPro" id="IPR018378">
    <property type="entry name" value="C-type_lectin_CS"/>
</dbReference>
<dbReference type="FunFam" id="3.10.100.10:FF:000002">
    <property type="entry name" value="Hyaluronan proteoglycan link protein 1"/>
    <property type="match status" value="2"/>
</dbReference>
<evidence type="ECO:0000256" key="19">
    <source>
        <dbReference type="PROSITE-ProRule" id="PRU00302"/>
    </source>
</evidence>
<dbReference type="InterPro" id="IPR036179">
    <property type="entry name" value="Ig-like_dom_sf"/>
</dbReference>
<dbReference type="GO" id="GO:0010001">
    <property type="term" value="P:glial cell differentiation"/>
    <property type="evidence" value="ECO:0007669"/>
    <property type="project" value="TreeGrafter"/>
</dbReference>
<keyword evidence="7" id="KW-0479">Metal-binding</keyword>
<evidence type="ECO:0000256" key="9">
    <source>
        <dbReference type="ARBA" id="ARBA00022734"/>
    </source>
</evidence>
<dbReference type="Pfam" id="PF07686">
    <property type="entry name" value="V-set"/>
    <property type="match status" value="1"/>
</dbReference>
<keyword evidence="3" id="KW-0964">Secreted</keyword>
<dbReference type="SUPFAM" id="SSF57535">
    <property type="entry name" value="Complement control module/SCR domain"/>
    <property type="match status" value="1"/>
</dbReference>
<dbReference type="PANTHER" id="PTHR22804:SF42">
    <property type="entry name" value="AGGRECAN CORE PROTEIN"/>
    <property type="match status" value="1"/>
</dbReference>
<keyword evidence="12" id="KW-0654">Proteoglycan</keyword>
<evidence type="ECO:0000259" key="24">
    <source>
        <dbReference type="PROSITE" id="PS50041"/>
    </source>
</evidence>
<feature type="disulfide bond" evidence="19">
    <location>
        <begin position="1689"/>
        <end position="1716"/>
    </location>
</feature>
<evidence type="ECO:0000313" key="29">
    <source>
        <dbReference type="Proteomes" id="UP000694380"/>
    </source>
</evidence>
<dbReference type="InterPro" id="IPR000538">
    <property type="entry name" value="Link_dom"/>
</dbReference>
<dbReference type="FunFam" id="2.60.40.10:FF:000451">
    <property type="entry name" value="aggrecan core protein"/>
    <property type="match status" value="1"/>
</dbReference>
<dbReference type="PROSITE" id="PS00290">
    <property type="entry name" value="IG_MHC"/>
    <property type="match status" value="1"/>
</dbReference>
<feature type="signal peptide" evidence="22">
    <location>
        <begin position="1"/>
        <end position="16"/>
    </location>
</feature>
<evidence type="ECO:0000313" key="28">
    <source>
        <dbReference type="Ensembl" id="ENSCPBP00000025128.1"/>
    </source>
</evidence>
<dbReference type="FunFam" id="3.10.100.10:FF:000011">
    <property type="entry name" value="Aggrecan core protein"/>
    <property type="match status" value="1"/>
</dbReference>
<keyword evidence="8 22" id="KW-0732">Signal</keyword>
<feature type="domain" description="Link" evidence="27">
    <location>
        <begin position="153"/>
        <end position="248"/>
    </location>
</feature>
<dbReference type="InterPro" id="IPR003599">
    <property type="entry name" value="Ig_sub"/>
</dbReference>
<evidence type="ECO:0000256" key="22">
    <source>
        <dbReference type="SAM" id="SignalP"/>
    </source>
</evidence>
<keyword evidence="9" id="KW-0430">Lectin</keyword>
<dbReference type="PROSITE" id="PS01187">
    <property type="entry name" value="EGF_CA"/>
    <property type="match status" value="1"/>
</dbReference>
<dbReference type="GO" id="GO:0002052">
    <property type="term" value="P:positive regulation of neuroblast proliferation"/>
    <property type="evidence" value="ECO:0007669"/>
    <property type="project" value="TreeGrafter"/>
</dbReference>
<dbReference type="Gene3D" id="3.10.100.10">
    <property type="entry name" value="Mannose-Binding Protein A, subunit A"/>
    <property type="match status" value="5"/>
</dbReference>
<dbReference type="SMART" id="SM00181">
    <property type="entry name" value="EGF"/>
    <property type="match status" value="1"/>
</dbReference>
<dbReference type="InterPro" id="IPR016186">
    <property type="entry name" value="C-type_lectin-like/link_sf"/>
</dbReference>
<dbReference type="GO" id="GO:0045202">
    <property type="term" value="C:synapse"/>
    <property type="evidence" value="ECO:0007669"/>
    <property type="project" value="TreeGrafter"/>
</dbReference>
<dbReference type="PROSITE" id="PS50835">
    <property type="entry name" value="IG_LIKE"/>
    <property type="match status" value="1"/>
</dbReference>
<dbReference type="SUPFAM" id="SSF48726">
    <property type="entry name" value="Immunoglobulin"/>
    <property type="match status" value="1"/>
</dbReference>
<dbReference type="InterPro" id="IPR016187">
    <property type="entry name" value="CTDL_fold"/>
</dbReference>
<dbReference type="GO" id="GO:0072534">
    <property type="term" value="C:perineuronal net"/>
    <property type="evidence" value="ECO:0007669"/>
    <property type="project" value="TreeGrafter"/>
</dbReference>
<dbReference type="Proteomes" id="UP000694380">
    <property type="component" value="Unplaced"/>
</dbReference>
<evidence type="ECO:0000256" key="21">
    <source>
        <dbReference type="SAM" id="MobiDB-lite"/>
    </source>
</evidence>
<keyword evidence="10" id="KW-0677">Repeat</keyword>
<keyword evidence="29" id="KW-1185">Reference proteome</keyword>
<evidence type="ECO:0000259" key="25">
    <source>
        <dbReference type="PROSITE" id="PS50835"/>
    </source>
</evidence>
<feature type="disulfide bond" evidence="20">
    <location>
        <begin position="199"/>
        <end position="220"/>
    </location>
</feature>
<keyword evidence="15" id="KW-0393">Immunoglobulin domain</keyword>
<dbReference type="InterPro" id="IPR000742">
    <property type="entry name" value="EGF"/>
</dbReference>
<feature type="region of interest" description="Disordered" evidence="21">
    <location>
        <begin position="1727"/>
        <end position="1747"/>
    </location>
</feature>
<evidence type="ECO:0000256" key="11">
    <source>
        <dbReference type="ARBA" id="ARBA00022837"/>
    </source>
</evidence>
<feature type="domain" description="C-type lectin" evidence="24">
    <location>
        <begin position="1540"/>
        <end position="1654"/>
    </location>
</feature>
<proteinExistence type="inferred from homology"/>
<dbReference type="FunFam" id="3.10.100.10:FF:000009">
    <property type="entry name" value="Aggrecan core protein"/>
    <property type="match status" value="1"/>
</dbReference>
<feature type="disulfide bond" evidence="20">
    <location>
        <begin position="624"/>
        <end position="645"/>
    </location>
</feature>
<dbReference type="Gene3D" id="2.10.70.10">
    <property type="entry name" value="Complement Module, domain 1"/>
    <property type="match status" value="1"/>
</dbReference>
<feature type="disulfide bond" evidence="20">
    <location>
        <begin position="297"/>
        <end position="318"/>
    </location>
</feature>
<evidence type="ECO:0000256" key="12">
    <source>
        <dbReference type="ARBA" id="ARBA00022974"/>
    </source>
</evidence>
<feature type="domain" description="Link" evidence="27">
    <location>
        <begin position="480"/>
        <end position="575"/>
    </location>
</feature>
<dbReference type="SMART" id="SM00032">
    <property type="entry name" value="CCP"/>
    <property type="match status" value="1"/>
</dbReference>
<keyword evidence="11" id="KW-0106">Calcium</keyword>
<dbReference type="InterPro" id="IPR035976">
    <property type="entry name" value="Sushi/SCR/CCP_sf"/>
</dbReference>
<feature type="disulfide bond" evidence="20">
    <location>
        <begin position="526"/>
        <end position="547"/>
    </location>
</feature>
<dbReference type="GO" id="GO:0007155">
    <property type="term" value="P:cell adhesion"/>
    <property type="evidence" value="ECO:0007669"/>
    <property type="project" value="InterPro"/>
</dbReference>
<dbReference type="PROSITE" id="PS50963">
    <property type="entry name" value="LINK_2"/>
    <property type="match status" value="4"/>
</dbReference>
<dbReference type="PROSITE" id="PS00010">
    <property type="entry name" value="ASX_HYDROXYL"/>
    <property type="match status" value="1"/>
</dbReference>
<dbReference type="CDD" id="cd00033">
    <property type="entry name" value="CCP"/>
    <property type="match status" value="1"/>
</dbReference>
<dbReference type="SMART" id="SM00406">
    <property type="entry name" value="IGv"/>
    <property type="match status" value="1"/>
</dbReference>
<evidence type="ECO:0000256" key="4">
    <source>
        <dbReference type="ARBA" id="ARBA00022530"/>
    </source>
</evidence>
<evidence type="ECO:0000256" key="13">
    <source>
        <dbReference type="ARBA" id="ARBA00023157"/>
    </source>
</evidence>
<feature type="region of interest" description="Disordered" evidence="21">
    <location>
        <begin position="884"/>
        <end position="909"/>
    </location>
</feature>
<dbReference type="CDD" id="cd03520">
    <property type="entry name" value="Link_domain_CSPGs_modules_2_4"/>
    <property type="match status" value="2"/>
</dbReference>
<evidence type="ECO:0000256" key="17">
    <source>
        <dbReference type="ARBA" id="ARBA00042947"/>
    </source>
</evidence>
<keyword evidence="5 18" id="KW-0245">EGF-like domain</keyword>
<dbReference type="GO" id="GO:0030246">
    <property type="term" value="F:carbohydrate binding"/>
    <property type="evidence" value="ECO:0007669"/>
    <property type="project" value="UniProtKB-KW"/>
</dbReference>
<evidence type="ECO:0000259" key="26">
    <source>
        <dbReference type="PROSITE" id="PS50923"/>
    </source>
</evidence>
<feature type="domain" description="EGF-like" evidence="23">
    <location>
        <begin position="1491"/>
        <end position="1527"/>
    </location>
</feature>
<dbReference type="InterPro" id="IPR033987">
    <property type="entry name" value="CSPG_CTLD"/>
</dbReference>
<dbReference type="GO" id="GO:0007417">
    <property type="term" value="P:central nervous system development"/>
    <property type="evidence" value="ECO:0007669"/>
    <property type="project" value="TreeGrafter"/>
</dbReference>
<feature type="compositionally biased region" description="Basic residues" evidence="21">
    <location>
        <begin position="1727"/>
        <end position="1737"/>
    </location>
</feature>
<dbReference type="Pfam" id="PF00059">
    <property type="entry name" value="Lectin_C"/>
    <property type="match status" value="1"/>
</dbReference>
<feature type="domain" description="Ig-like" evidence="25">
    <location>
        <begin position="34"/>
        <end position="149"/>
    </location>
</feature>
<feature type="domain" description="Link" evidence="27">
    <location>
        <begin position="581"/>
        <end position="677"/>
    </location>
</feature>
<gene>
    <name evidence="28" type="primary">ACAN</name>
</gene>
<evidence type="ECO:0000256" key="7">
    <source>
        <dbReference type="ARBA" id="ARBA00022723"/>
    </source>
</evidence>
<keyword evidence="4" id="KW-0272">Extracellular matrix</keyword>
<evidence type="ECO:0000256" key="2">
    <source>
        <dbReference type="ARBA" id="ARBA00006838"/>
    </source>
</evidence>
<evidence type="ECO:0000256" key="5">
    <source>
        <dbReference type="ARBA" id="ARBA00022536"/>
    </source>
</evidence>
<dbReference type="SMART" id="SM00034">
    <property type="entry name" value="CLECT"/>
    <property type="match status" value="1"/>
</dbReference>
<dbReference type="PROSITE" id="PS00615">
    <property type="entry name" value="C_TYPE_LECTIN_1"/>
    <property type="match status" value="1"/>
</dbReference>
<sequence>MTTLLLVFVCLRVITAAISVEVSDHGNTLSVSIPERSPLRVILGNSLTIPCYFIDSLDHVTTAPYTPPLTPRIKWSRLSNGKEVVLLVATEGQVRINTEYKEVISLPNYPAIPTDATLEIKALRSNDTGVYRCEVMHGIEDSQDTIEVIVKGIVFHYRAISTRYTLDFEKAKQACIQNNAVIATPEQLQAAYDDGFDQCDAGWLADQTVRYPMHHPREGCYGDKDEFPGVRTYGIRETDETYDVYCYAEEMQGEVFYATSPEKFTFQEAAEKCLSLGTRLATTGELYLAWKGGMDVCSAGWLADRSVRYPISKARPNCGGNLVGVRTVYLHVNQTGYPHPHSRYDAICYTDEDFLVPENFTIQTVTQTEVEIPLPHNVTEEEARGSIATLEPIDFTPTASELDEGFTVTPDLFATGITAETAFTEAENVTEEGVTAVWVTPEEVTTSVLDTLFTSLTIVRVTAAPASGLIPEQPISPTGVVFHYRPATSRYSLTFTKAQQACLDNNAVIATPEQLQAAYQAGFHQCDAGWLRDQTVRYPIVTPRNQCVGDKDSSPGVRTYGMRPASEMYDVYCYIDRLKGEVFFATQADQFTLLEAQEYCESQNATLASVGQLHAAWKLGLDRCRAGWLADGSIRYPIVTPRPACGGDKPGVRTIYLHPNQTGFPDPLSRHHAFCFRALPSLDKEEFVEEQIVTQVIPGLEEVPSGEEPTVETEFATEPENQTAWGTEVFPTDISLLSGGSGCSLHPEVPSAFPPVAAIPDEPSAETSLSGVPSGEISVSGVLETSGEPSASGWIPGESASGTFEPSGEPSGIEESGVPSVDLDFSGLPSGLPSGDESGLPSGIIEGSGLPSGEEDLLVSASGIPDLSGVTSGLQEISGIPEISGLPSGEVSGVELTSGLPSGEYDESGLPSGFPTVSLVDTTLVEVVTTVAESQLEGKGTIGVSGEGDLSGLPSAEWDISGKVSGLPSGVDISGAPSGIPDISGAPSGIPDISGLPSGIDFSGAPSGIPDISGAPSGIPDISGFPSGIDFSGEPSGIPDISGLVDLSGLVSGVDRSGEPSGVTFLNTSLVEVTTPSVTEAEAKKFLEISGLPSGDEDISGTVSGILDVSGQPSGQIDFSGGVSGAPEMSGFPSGVIDISGDTSGVEVVSGLPSGVYDYSGLPSGFPTISLVDTTLVEVVTQTSVAQEVGEGPSGILEISGLPSGERETSGEVSGVMDISGLPPGTVDISGEPSVIPYFSGEISGVTELSGESSAVTGVSGEASGLPEVTLVTSDLVEVVTKPTVSQELGGETAVTLPHIFESSGDGSSSGEIGREASAFPEITVETSGFHEISIETSTAPETNAETSALPEITIEISTVHETSGETSAVSEISIETSTVHETSDKISALPEISIETSTVYKTTVVSDVSGETSAPDVVISTSMPDTELTQEPIGPEEARLEIQSSTPMVSEQETEIAVVLETLEISPTATAILPQVSPEATDVPEPTAEDIDECHSSPCLNGATCADGIDSFKCLCLPSYGGDLCEIDLEDCDEGWTKFQGHCYKHFEQRETWVEAETRCREHQSHLSSIITPEEQEFVNNYAQDYQWIGLSDRAIEHDFRWSDGNSLQYENWRPNQPDNFFAAGEDCVVMIWHEQGEWNDVPCNYHLPFTCKKGTVACGDPPVVENARTFGRKKDRYEINSMVRYQCNQGYIQRHVPTIRCQPNGHWEEPRIACIDPSIYKRRLHKRSPRNRSRTNGRAAQTPTH</sequence>
<feature type="disulfide bond" evidence="18">
    <location>
        <begin position="1517"/>
        <end position="1526"/>
    </location>
</feature>
<dbReference type="PROSITE" id="PS50041">
    <property type="entry name" value="C_TYPE_LECTIN_2"/>
    <property type="match status" value="1"/>
</dbReference>
<organism evidence="28 29">
    <name type="scientific">Chrysemys picta bellii</name>
    <name type="common">Western painted turtle</name>
    <name type="synonym">Emys bellii</name>
    <dbReference type="NCBI Taxonomy" id="8478"/>
    <lineage>
        <taxon>Eukaryota</taxon>
        <taxon>Metazoa</taxon>
        <taxon>Chordata</taxon>
        <taxon>Craniata</taxon>
        <taxon>Vertebrata</taxon>
        <taxon>Euteleostomi</taxon>
        <taxon>Archelosauria</taxon>
        <taxon>Testudinata</taxon>
        <taxon>Testudines</taxon>
        <taxon>Cryptodira</taxon>
        <taxon>Durocryptodira</taxon>
        <taxon>Testudinoidea</taxon>
        <taxon>Emydidae</taxon>
        <taxon>Chrysemys</taxon>
    </lineage>
</organism>
<dbReference type="CDD" id="cd03588">
    <property type="entry name" value="CLECT_CSPGs"/>
    <property type="match status" value="1"/>
</dbReference>
<dbReference type="InterPro" id="IPR000152">
    <property type="entry name" value="EGF-type_Asp/Asn_hydroxyl_site"/>
</dbReference>
<feature type="disulfide bond" evidence="19">
    <location>
        <begin position="1660"/>
        <end position="1703"/>
    </location>
</feature>
<dbReference type="Pfam" id="PF00084">
    <property type="entry name" value="Sushi"/>
    <property type="match status" value="1"/>
</dbReference>
<dbReference type="InterPro" id="IPR003006">
    <property type="entry name" value="Ig/MHC_CS"/>
</dbReference>
<comment type="subcellular location">
    <subcellularLocation>
        <location evidence="1">Secreted</location>
        <location evidence="1">Extracellular space</location>
        <location evidence="1">Extracellular matrix</location>
    </subcellularLocation>
</comment>
<dbReference type="Pfam" id="PF00008">
    <property type="entry name" value="EGF"/>
    <property type="match status" value="1"/>
</dbReference>
<evidence type="ECO:0000256" key="15">
    <source>
        <dbReference type="ARBA" id="ARBA00023319"/>
    </source>
</evidence>
<dbReference type="SUPFAM" id="SSF56436">
    <property type="entry name" value="C-type lectin-like"/>
    <property type="match status" value="5"/>
</dbReference>
<keyword evidence="6 19" id="KW-0768">Sushi</keyword>
<keyword evidence="13 18" id="KW-1015">Disulfide bond</keyword>
<reference evidence="28" key="1">
    <citation type="submission" date="2025-08" db="UniProtKB">
        <authorList>
            <consortium name="Ensembl"/>
        </authorList>
    </citation>
    <scope>IDENTIFICATION</scope>
</reference>
<feature type="region of interest" description="Disordered" evidence="21">
    <location>
        <begin position="999"/>
        <end position="1030"/>
    </location>
</feature>
<evidence type="ECO:0000256" key="14">
    <source>
        <dbReference type="ARBA" id="ARBA00023180"/>
    </source>
</evidence>
<evidence type="ECO:0000259" key="27">
    <source>
        <dbReference type="PROSITE" id="PS50963"/>
    </source>
</evidence>
<evidence type="ECO:0000256" key="3">
    <source>
        <dbReference type="ARBA" id="ARBA00022525"/>
    </source>
</evidence>
<dbReference type="PROSITE" id="PS01241">
    <property type="entry name" value="LINK_1"/>
    <property type="match status" value="3"/>
</dbReference>
<dbReference type="FunFam" id="3.10.100.10:FF:000003">
    <property type="entry name" value="Versican core protein"/>
    <property type="match status" value="1"/>
</dbReference>
<evidence type="ECO:0000259" key="23">
    <source>
        <dbReference type="PROSITE" id="PS50026"/>
    </source>
</evidence>
<name>A0A8C3HXZ8_CHRPI</name>
<dbReference type="PANTHER" id="PTHR22804">
    <property type="entry name" value="AGGRECAN/VERSICAN PROTEOGLYCAN"/>
    <property type="match status" value="1"/>
</dbReference>
<dbReference type="SMART" id="SM00445">
    <property type="entry name" value="LINK"/>
    <property type="match status" value="4"/>
</dbReference>
<feature type="region of interest" description="Disordered" evidence="21">
    <location>
        <begin position="784"/>
        <end position="853"/>
    </location>
</feature>
<feature type="chain" id="PRO_5034629573" description="Aggrecan core protein" evidence="22">
    <location>
        <begin position="17"/>
        <end position="1747"/>
    </location>
</feature>
<evidence type="ECO:0000256" key="10">
    <source>
        <dbReference type="ARBA" id="ARBA00022737"/>
    </source>
</evidence>
<dbReference type="FunFam" id="2.10.70.10:FF:000003">
    <property type="entry name" value="Versican core protein"/>
    <property type="match status" value="1"/>
</dbReference>
<dbReference type="Ensembl" id="ENSCPBT00000029607.1">
    <property type="protein sequence ID" value="ENSCPBP00000025128.1"/>
    <property type="gene ID" value="ENSCPBG00000017775.1"/>
</dbReference>
<dbReference type="InterPro" id="IPR000436">
    <property type="entry name" value="Sushi_SCR_CCP_dom"/>
</dbReference>
<dbReference type="InterPro" id="IPR050691">
    <property type="entry name" value="Hyaluronan_bind_Proteoglycan"/>
</dbReference>
<dbReference type="Gene3D" id="2.10.25.10">
    <property type="entry name" value="Laminin"/>
    <property type="match status" value="1"/>
</dbReference>
<dbReference type="GO" id="GO:0001501">
    <property type="term" value="P:skeletal system development"/>
    <property type="evidence" value="ECO:0007669"/>
    <property type="project" value="TreeGrafter"/>
</dbReference>
<evidence type="ECO:0000256" key="18">
    <source>
        <dbReference type="PROSITE-ProRule" id="PRU00076"/>
    </source>
</evidence>
<dbReference type="PROSITE" id="PS50026">
    <property type="entry name" value="EGF_3"/>
    <property type="match status" value="1"/>
</dbReference>
<dbReference type="GO" id="GO:0005540">
    <property type="term" value="F:hyaluronic acid binding"/>
    <property type="evidence" value="ECO:0007669"/>
    <property type="project" value="InterPro"/>
</dbReference>
<feature type="compositionally biased region" description="Low complexity" evidence="21">
    <location>
        <begin position="805"/>
        <end position="820"/>
    </location>
</feature>
<dbReference type="PROSITE" id="PS50923">
    <property type="entry name" value="SUSHI"/>
    <property type="match status" value="1"/>
</dbReference>
<evidence type="ECO:0000256" key="1">
    <source>
        <dbReference type="ARBA" id="ARBA00004498"/>
    </source>
</evidence>
<dbReference type="SMART" id="SM00409">
    <property type="entry name" value="IG"/>
    <property type="match status" value="1"/>
</dbReference>
<evidence type="ECO:0000256" key="6">
    <source>
        <dbReference type="ARBA" id="ARBA00022659"/>
    </source>
</evidence>
<comment type="caution">
    <text evidence="18">Lacks conserved residue(s) required for the propagation of feature annotation.</text>
</comment>
<dbReference type="CDD" id="cd03517">
    <property type="entry name" value="Link_domain_CSPGs_modules_1_3"/>
    <property type="match status" value="2"/>
</dbReference>
<dbReference type="InterPro" id="IPR013783">
    <property type="entry name" value="Ig-like_fold"/>
</dbReference>
<feature type="compositionally biased region" description="Polar residues" evidence="21">
    <location>
        <begin position="1738"/>
        <end position="1747"/>
    </location>
</feature>
<evidence type="ECO:0000256" key="8">
    <source>
        <dbReference type="ARBA" id="ARBA00022729"/>
    </source>
</evidence>
<dbReference type="GeneTree" id="ENSGT00940000155971"/>